<dbReference type="GO" id="GO:0005886">
    <property type="term" value="C:plasma membrane"/>
    <property type="evidence" value="ECO:0007669"/>
    <property type="project" value="TreeGrafter"/>
</dbReference>
<comment type="similarity">
    <text evidence="2">Belongs to the glycosyltransferase 48 family.</text>
</comment>
<comment type="catalytic activity">
    <reaction evidence="9">
        <text>[(1-&gt;3)-beta-D-glucosyl](n) + UDP-alpha-D-glucose = [(1-&gt;3)-beta-D-glucosyl](n+1) + UDP + H(+)</text>
        <dbReference type="Rhea" id="RHEA:21476"/>
        <dbReference type="Rhea" id="RHEA-COMP:11146"/>
        <dbReference type="Rhea" id="RHEA-COMP:14303"/>
        <dbReference type="ChEBI" id="CHEBI:15378"/>
        <dbReference type="ChEBI" id="CHEBI:37671"/>
        <dbReference type="ChEBI" id="CHEBI:58223"/>
        <dbReference type="ChEBI" id="CHEBI:58885"/>
        <dbReference type="EC" id="2.4.1.34"/>
    </reaction>
</comment>
<dbReference type="PANTHER" id="PTHR12741">
    <property type="entry name" value="LYST-INTERACTING PROTEIN LIP5 DOPAMINE RESPONSIVE PROTEIN DRG-1"/>
    <property type="match status" value="1"/>
</dbReference>
<comment type="caution">
    <text evidence="16">The sequence shown here is derived from an EMBL/GenBank/DDBJ whole genome shotgun (WGS) entry which is preliminary data.</text>
</comment>
<dbReference type="Pfam" id="PF14288">
    <property type="entry name" value="FKS1_dom1"/>
    <property type="match status" value="1"/>
</dbReference>
<evidence type="ECO:0000256" key="2">
    <source>
        <dbReference type="ARBA" id="ARBA00009040"/>
    </source>
</evidence>
<dbReference type="CDD" id="cd00084">
    <property type="entry name" value="HMG-box_SF"/>
    <property type="match status" value="1"/>
</dbReference>
<feature type="non-terminal residue" evidence="16">
    <location>
        <position position="1"/>
    </location>
</feature>
<feature type="region of interest" description="Disordered" evidence="12">
    <location>
        <begin position="359"/>
        <end position="435"/>
    </location>
</feature>
<evidence type="ECO:0000256" key="9">
    <source>
        <dbReference type="ARBA" id="ARBA00047777"/>
    </source>
</evidence>
<dbReference type="SMART" id="SM01205">
    <property type="entry name" value="FKS1_dom1"/>
    <property type="match status" value="1"/>
</dbReference>
<dbReference type="GO" id="GO:0051278">
    <property type="term" value="P:fungal-type cell wall polysaccharide biosynthetic process"/>
    <property type="evidence" value="ECO:0007669"/>
    <property type="project" value="TreeGrafter"/>
</dbReference>
<dbReference type="SUPFAM" id="SSF52402">
    <property type="entry name" value="Adenine nucleotide alpha hydrolases-like"/>
    <property type="match status" value="1"/>
</dbReference>
<dbReference type="InterPro" id="IPR026899">
    <property type="entry name" value="FKS1-like_dom1"/>
</dbReference>
<dbReference type="GO" id="GO:0003677">
    <property type="term" value="F:DNA binding"/>
    <property type="evidence" value="ECO:0007669"/>
    <property type="project" value="UniProtKB-UniRule"/>
</dbReference>
<feature type="binding site" evidence="11">
    <location>
        <begin position="234"/>
        <end position="240"/>
    </location>
    <ligand>
        <name>ATP</name>
        <dbReference type="ChEBI" id="CHEBI:30616"/>
    </ligand>
</feature>
<evidence type="ECO:0000313" key="17">
    <source>
        <dbReference type="Proteomes" id="UP000663831"/>
    </source>
</evidence>
<evidence type="ECO:0000256" key="7">
    <source>
        <dbReference type="ARBA" id="ARBA00022989"/>
    </source>
</evidence>
<keyword evidence="11" id="KW-0067">ATP-binding</keyword>
<dbReference type="SMART" id="SM00398">
    <property type="entry name" value="HMG"/>
    <property type="match status" value="1"/>
</dbReference>
<evidence type="ECO:0000256" key="11">
    <source>
        <dbReference type="PROSITE-ProRule" id="PRU00886"/>
    </source>
</evidence>
<feature type="region of interest" description="Disordered" evidence="12">
    <location>
        <begin position="37"/>
        <end position="128"/>
    </location>
</feature>
<feature type="transmembrane region" description="Helical" evidence="13">
    <location>
        <begin position="822"/>
        <end position="842"/>
    </location>
</feature>
<feature type="transmembrane region" description="Helical" evidence="13">
    <location>
        <begin position="881"/>
        <end position="901"/>
    </location>
</feature>
<name>A0A8H2WQ27_9AGAM</name>
<dbReference type="GO" id="GO:0003921">
    <property type="term" value="F:GMP synthase activity"/>
    <property type="evidence" value="ECO:0007669"/>
    <property type="project" value="InterPro"/>
</dbReference>
<evidence type="ECO:0000256" key="10">
    <source>
        <dbReference type="PROSITE-ProRule" id="PRU00267"/>
    </source>
</evidence>
<feature type="transmembrane region" description="Helical" evidence="13">
    <location>
        <begin position="719"/>
        <end position="743"/>
    </location>
</feature>
<keyword evidence="10" id="KW-0539">Nucleus</keyword>
<evidence type="ECO:0000256" key="4">
    <source>
        <dbReference type="ARBA" id="ARBA00022676"/>
    </source>
</evidence>
<dbReference type="PROSITE" id="PS51553">
    <property type="entry name" value="GMPS_ATP_PPASE"/>
    <property type="match status" value="1"/>
</dbReference>
<feature type="compositionally biased region" description="Pro residues" evidence="12">
    <location>
        <begin position="42"/>
        <end position="59"/>
    </location>
</feature>
<feature type="domain" description="GMPS ATP-PPase" evidence="15">
    <location>
        <begin position="206"/>
        <end position="282"/>
    </location>
</feature>
<comment type="subcellular location">
    <subcellularLocation>
        <location evidence="1">Membrane</location>
        <topology evidence="1">Multi-pass membrane protein</topology>
    </subcellularLocation>
</comment>
<dbReference type="GO" id="GO:0005634">
    <property type="term" value="C:nucleus"/>
    <property type="evidence" value="ECO:0007669"/>
    <property type="project" value="UniProtKB-UniRule"/>
</dbReference>
<dbReference type="Pfam" id="PF02364">
    <property type="entry name" value="Glucan_synthase"/>
    <property type="match status" value="1"/>
</dbReference>
<protein>
    <recommendedName>
        <fullName evidence="3">1,3-beta-glucan synthase</fullName>
        <ecNumber evidence="3">2.4.1.34</ecNumber>
    </recommendedName>
</protein>
<accession>A0A8H2WQ27</accession>
<dbReference type="Pfam" id="PF02540">
    <property type="entry name" value="NAD_synthase"/>
    <property type="match status" value="1"/>
</dbReference>
<dbReference type="InterPro" id="IPR036910">
    <property type="entry name" value="HMG_box_dom_sf"/>
</dbReference>
<dbReference type="SUPFAM" id="SSF47095">
    <property type="entry name" value="HMG-box"/>
    <property type="match status" value="1"/>
</dbReference>
<dbReference type="PANTHER" id="PTHR12741:SF48">
    <property type="entry name" value="1,3-BETA-GLUCAN SYNTHASE COMPONENT FKS1-RELATED"/>
    <property type="match status" value="1"/>
</dbReference>
<dbReference type="GO" id="GO:0003843">
    <property type="term" value="F:1,3-beta-D-glucan synthase activity"/>
    <property type="evidence" value="ECO:0007669"/>
    <property type="project" value="UniProtKB-EC"/>
</dbReference>
<dbReference type="GO" id="GO:0005524">
    <property type="term" value="F:ATP binding"/>
    <property type="evidence" value="ECO:0007669"/>
    <property type="project" value="UniProtKB-UniRule"/>
</dbReference>
<keyword evidence="10" id="KW-0238">DNA-binding</keyword>
<feature type="transmembrane region" description="Helical" evidence="13">
    <location>
        <begin position="791"/>
        <end position="810"/>
    </location>
</feature>
<evidence type="ECO:0000256" key="6">
    <source>
        <dbReference type="ARBA" id="ARBA00022692"/>
    </source>
</evidence>
<organism evidence="16 17">
    <name type="scientific">Rhizoctonia solani</name>
    <dbReference type="NCBI Taxonomy" id="456999"/>
    <lineage>
        <taxon>Eukaryota</taxon>
        <taxon>Fungi</taxon>
        <taxon>Dikarya</taxon>
        <taxon>Basidiomycota</taxon>
        <taxon>Agaricomycotina</taxon>
        <taxon>Agaricomycetes</taxon>
        <taxon>Cantharellales</taxon>
        <taxon>Ceratobasidiaceae</taxon>
        <taxon>Rhizoctonia</taxon>
    </lineage>
</organism>
<keyword evidence="11" id="KW-0658">Purine biosynthesis</keyword>
<keyword evidence="4" id="KW-0328">Glycosyltransferase</keyword>
<dbReference type="InterPro" id="IPR003440">
    <property type="entry name" value="Glyco_trans_48_dom"/>
</dbReference>
<reference evidence="16" key="1">
    <citation type="submission" date="2021-01" db="EMBL/GenBank/DDBJ databases">
        <authorList>
            <person name="Kaushik A."/>
        </authorList>
    </citation>
    <scope>NUCLEOTIDE SEQUENCE</scope>
    <source>
        <strain evidence="16">AG3-1AP</strain>
    </source>
</reference>
<dbReference type="Gene3D" id="3.40.50.620">
    <property type="entry name" value="HUPs"/>
    <property type="match status" value="1"/>
</dbReference>
<feature type="DNA-binding region" description="HMG box" evidence="10">
    <location>
        <begin position="121"/>
        <end position="189"/>
    </location>
</feature>
<dbReference type="Gene3D" id="1.10.30.10">
    <property type="entry name" value="High mobility group box domain"/>
    <property type="match status" value="1"/>
</dbReference>
<feature type="domain" description="HMG box" evidence="14">
    <location>
        <begin position="121"/>
        <end position="189"/>
    </location>
</feature>
<evidence type="ECO:0000256" key="1">
    <source>
        <dbReference type="ARBA" id="ARBA00004141"/>
    </source>
</evidence>
<dbReference type="InterPro" id="IPR022310">
    <property type="entry name" value="NAD/GMP_synthase"/>
</dbReference>
<proteinExistence type="inferred from homology"/>
<dbReference type="PROSITE" id="PS50118">
    <property type="entry name" value="HMG_BOX_2"/>
    <property type="match status" value="1"/>
</dbReference>
<evidence type="ECO:0000256" key="5">
    <source>
        <dbReference type="ARBA" id="ARBA00022679"/>
    </source>
</evidence>
<keyword evidence="5" id="KW-0808">Transferase</keyword>
<keyword evidence="8 13" id="KW-0472">Membrane</keyword>
<evidence type="ECO:0000259" key="14">
    <source>
        <dbReference type="PROSITE" id="PS50118"/>
    </source>
</evidence>
<evidence type="ECO:0000256" key="13">
    <source>
        <dbReference type="SAM" id="Phobius"/>
    </source>
</evidence>
<evidence type="ECO:0000256" key="3">
    <source>
        <dbReference type="ARBA" id="ARBA00012589"/>
    </source>
</evidence>
<feature type="compositionally biased region" description="Polar residues" evidence="12">
    <location>
        <begin position="64"/>
        <end position="87"/>
    </location>
</feature>
<dbReference type="InterPro" id="IPR056261">
    <property type="entry name" value="FKS1-like_dom2"/>
</dbReference>
<evidence type="ECO:0000256" key="8">
    <source>
        <dbReference type="ARBA" id="ARBA00023136"/>
    </source>
</evidence>
<dbReference type="EC" id="2.4.1.34" evidence="3"/>
<gene>
    <name evidence="16" type="ORF">RDB_LOCUS10018</name>
</gene>
<dbReference type="GO" id="GO:0006075">
    <property type="term" value="P:(1-&gt;3)-beta-D-glucan biosynthetic process"/>
    <property type="evidence" value="ECO:0007669"/>
    <property type="project" value="InterPro"/>
</dbReference>
<dbReference type="InterPro" id="IPR009071">
    <property type="entry name" value="HMG_box_dom"/>
</dbReference>
<dbReference type="Pfam" id="PF23605">
    <property type="entry name" value="FKS1_dom2"/>
    <property type="match status" value="1"/>
</dbReference>
<keyword evidence="6 13" id="KW-0812">Transmembrane</keyword>
<keyword evidence="7 13" id="KW-1133">Transmembrane helix</keyword>
<dbReference type="EMBL" id="CAJMWV010000398">
    <property type="protein sequence ID" value="CAE6393353.1"/>
    <property type="molecule type" value="Genomic_DNA"/>
</dbReference>
<dbReference type="Pfam" id="PF00505">
    <property type="entry name" value="HMG_box"/>
    <property type="match status" value="1"/>
</dbReference>
<sequence length="1115" mass="126952">MHPDGCGCDCLEDAAKLANEHNSTTLLWAFMIRLANEKDSTSPPPPPPTQTSCTIPPPVESGAPETQHTMASQTLTAERVESGSTNDTQEEDQARSTTHSTIPPIATRPSKKPKIKDPNEPKRPSPAYLRYQNAVRDSVKRQFPYHSPTELIQEIAKMWKALPEEERQVHKKYAKAQMDLWMEEVKVYRQGVAAAKSIQPSETQAEGEETFIGKEIARIREICGPKGRVIGAVSGGVDSSVAAKLMHEAIGDRFQAVLVDNGVLRENEAQQVHKMLAEHLGVIFHHGSYVYTQSVHAMFTGHAWTGVIDNRMRVHLMLSVRHVRSWAISPTVGSHDNSGMASSHEHLDALQSKTSDHDLAHNHDIGYQDQQNYDPYASRRDTDTKSESERAYPAQPYKSFNDSPLDQQPPAPSEALNPTFNGYAPGPPRESYPAWGIDRQVPLSIEEIEDVFLDLTQKFGFQHDSMRNQFDFLMQLLDSRASRMSPQQALTTLHADYIGGPHANYRKWYFAAQLDLDDAVGQTQYPGLKRLQSIKPTTDSPARSLENAINRWRQSMQQMSHYDRLRQIALYLLCWGEAAQVRFVPECLCFIFKCADDYYRSPECQNRQEPVPEGLYLMNVVKPLYCFLRDQGYEIQDGKFVRREKDHEGIIGYDDVNQLFWYPEGIARIVLNDRTRLVDLPPAQRFMQFNKVDWSHTFFKTYKEKRTSLQLLVHFNRIWILHVSLFWYYAVYNFPALYSRFYISIATTPMKRSATALGGAVSTTFMIFATFAEFTFIPTTWNNTSHLSRRLIFLFIVLGLTTGPSFYIFIVNNGSRGEPLPLILSTAQLSIALTATLLFSIIPSGRMFGDRVAGKSRKYLASQTFTASYPSMTRNQRLGSIIFWLLIFGCKSVESYYYLVLSFADTVMVMSHMKIQGCNDRLFGTSLCSNHAALTLTIMFILDLMLFFLDTYVWYVVWSVVFSTSRSFVRGVSIWTPWKDIFTHLPKRIYAKILATSDMEVKYKPKVLVAQVWNDVITSMYREHLLSIDHVQKLLYRQALSDSDGRRTLRAPPFFTNQGDKLQGEFFPPGGEAARRISYFAQSLTTTIPEPLPVDAMPTFTVLTPHYSEKILLSL</sequence>
<dbReference type="GO" id="GO:0000148">
    <property type="term" value="C:1,3-beta-D-glucan synthase complex"/>
    <property type="evidence" value="ECO:0007669"/>
    <property type="project" value="InterPro"/>
</dbReference>
<dbReference type="InterPro" id="IPR025777">
    <property type="entry name" value="GMPS_ATP_PPase_dom"/>
</dbReference>
<evidence type="ECO:0000256" key="12">
    <source>
        <dbReference type="SAM" id="MobiDB-lite"/>
    </source>
</evidence>
<feature type="compositionally biased region" description="Basic and acidic residues" evidence="12">
    <location>
        <begin position="377"/>
        <end position="390"/>
    </location>
</feature>
<dbReference type="InterPro" id="IPR014729">
    <property type="entry name" value="Rossmann-like_a/b/a_fold"/>
</dbReference>
<evidence type="ECO:0000259" key="15">
    <source>
        <dbReference type="PROSITE" id="PS51553"/>
    </source>
</evidence>
<dbReference type="Proteomes" id="UP000663831">
    <property type="component" value="Unassembled WGS sequence"/>
</dbReference>
<dbReference type="AlphaFoldDB" id="A0A8H2WQ27"/>
<keyword evidence="11" id="KW-0547">Nucleotide-binding</keyword>
<evidence type="ECO:0000313" key="16">
    <source>
        <dbReference type="EMBL" id="CAE6393353.1"/>
    </source>
</evidence>
<keyword evidence="11" id="KW-0332">GMP biosynthesis</keyword>
<feature type="transmembrane region" description="Helical" evidence="13">
    <location>
        <begin position="755"/>
        <end position="779"/>
    </location>
</feature>